<evidence type="ECO:0000256" key="3">
    <source>
        <dbReference type="ARBA" id="ARBA00023015"/>
    </source>
</evidence>
<dbReference type="CDD" id="cd00609">
    <property type="entry name" value="AAT_like"/>
    <property type="match status" value="1"/>
</dbReference>
<dbReference type="InterPro" id="IPR004839">
    <property type="entry name" value="Aminotransferase_I/II_large"/>
</dbReference>
<keyword evidence="3" id="KW-0805">Transcription regulation</keyword>
<keyword evidence="8" id="KW-0032">Aminotransferase</keyword>
<dbReference type="InterPro" id="IPR036390">
    <property type="entry name" value="WH_DNA-bd_sf"/>
</dbReference>
<dbReference type="PRINTS" id="PR00035">
    <property type="entry name" value="HTHGNTR"/>
</dbReference>
<dbReference type="InterPro" id="IPR000524">
    <property type="entry name" value="Tscrpt_reg_HTH_GntR"/>
</dbReference>
<keyword evidence="8" id="KW-0808">Transferase</keyword>
<dbReference type="GO" id="GO:0008483">
    <property type="term" value="F:transaminase activity"/>
    <property type="evidence" value="ECO:0007669"/>
    <property type="project" value="UniProtKB-KW"/>
</dbReference>
<dbReference type="InterPro" id="IPR051446">
    <property type="entry name" value="HTH_trans_reg/aminotransferase"/>
</dbReference>
<keyword evidence="5" id="KW-0804">Transcription</keyword>
<keyword evidence="2" id="KW-0663">Pyridoxal phosphate</keyword>
<dbReference type="SUPFAM" id="SSF46785">
    <property type="entry name" value="Winged helix' DNA-binding domain"/>
    <property type="match status" value="1"/>
</dbReference>
<keyword evidence="4" id="KW-0238">DNA-binding</keyword>
<dbReference type="InterPro" id="IPR015424">
    <property type="entry name" value="PyrdxlP-dep_Trfase"/>
</dbReference>
<feature type="domain" description="HTH gntR-type" evidence="7">
    <location>
        <begin position="15"/>
        <end position="83"/>
    </location>
</feature>
<name>A0ABW8ASQ1_9ACTN</name>
<dbReference type="PANTHER" id="PTHR46577:SF1">
    <property type="entry name" value="HTH-TYPE TRANSCRIPTIONAL REGULATORY PROTEIN GABR"/>
    <property type="match status" value="1"/>
</dbReference>
<evidence type="ECO:0000256" key="6">
    <source>
        <dbReference type="SAM" id="MobiDB-lite"/>
    </source>
</evidence>
<evidence type="ECO:0000256" key="2">
    <source>
        <dbReference type="ARBA" id="ARBA00022898"/>
    </source>
</evidence>
<dbReference type="CDD" id="cd07377">
    <property type="entry name" value="WHTH_GntR"/>
    <property type="match status" value="1"/>
</dbReference>
<evidence type="ECO:0000313" key="8">
    <source>
        <dbReference type="EMBL" id="MFI7588617.1"/>
    </source>
</evidence>
<organism evidence="8 9">
    <name type="scientific">Spongisporangium articulatum</name>
    <dbReference type="NCBI Taxonomy" id="3362603"/>
    <lineage>
        <taxon>Bacteria</taxon>
        <taxon>Bacillati</taxon>
        <taxon>Actinomycetota</taxon>
        <taxon>Actinomycetes</taxon>
        <taxon>Kineosporiales</taxon>
        <taxon>Kineosporiaceae</taxon>
        <taxon>Spongisporangium</taxon>
    </lineage>
</organism>
<reference evidence="8 9" key="1">
    <citation type="submission" date="2024-10" db="EMBL/GenBank/DDBJ databases">
        <title>The Natural Products Discovery Center: Release of the First 8490 Sequenced Strains for Exploring Actinobacteria Biosynthetic Diversity.</title>
        <authorList>
            <person name="Kalkreuter E."/>
            <person name="Kautsar S.A."/>
            <person name="Yang D."/>
            <person name="Bader C.D."/>
            <person name="Teijaro C.N."/>
            <person name="Fluegel L."/>
            <person name="Davis C.M."/>
            <person name="Simpson J.R."/>
            <person name="Lauterbach L."/>
            <person name="Steele A.D."/>
            <person name="Gui C."/>
            <person name="Meng S."/>
            <person name="Li G."/>
            <person name="Viehrig K."/>
            <person name="Ye F."/>
            <person name="Su P."/>
            <person name="Kiefer A.F."/>
            <person name="Nichols A."/>
            <person name="Cepeda A.J."/>
            <person name="Yan W."/>
            <person name="Fan B."/>
            <person name="Jiang Y."/>
            <person name="Adhikari A."/>
            <person name="Zheng C.-J."/>
            <person name="Schuster L."/>
            <person name="Cowan T.M."/>
            <person name="Smanski M.J."/>
            <person name="Chevrette M.G."/>
            <person name="De Carvalho L.P.S."/>
            <person name="Shen B."/>
        </authorList>
    </citation>
    <scope>NUCLEOTIDE SEQUENCE [LARGE SCALE GENOMIC DNA]</scope>
    <source>
        <strain evidence="8 9">NPDC049639</strain>
    </source>
</reference>
<dbReference type="InterPro" id="IPR036388">
    <property type="entry name" value="WH-like_DNA-bd_sf"/>
</dbReference>
<protein>
    <submittedName>
        <fullName evidence="8">PLP-dependent aminotransferase family protein</fullName>
    </submittedName>
</protein>
<feature type="region of interest" description="Disordered" evidence="6">
    <location>
        <begin position="95"/>
        <end position="114"/>
    </location>
</feature>
<accession>A0ABW8ASQ1</accession>
<comment type="similarity">
    <text evidence="1">In the C-terminal section; belongs to the class-I pyridoxal-phosphate-dependent aminotransferase family.</text>
</comment>
<dbReference type="Gene3D" id="1.10.10.10">
    <property type="entry name" value="Winged helix-like DNA-binding domain superfamily/Winged helix DNA-binding domain"/>
    <property type="match status" value="1"/>
</dbReference>
<comment type="caution">
    <text evidence="8">The sequence shown here is derived from an EMBL/GenBank/DDBJ whole genome shotgun (WGS) entry which is preliminary data.</text>
</comment>
<keyword evidence="9" id="KW-1185">Reference proteome</keyword>
<dbReference type="Gene3D" id="3.40.640.10">
    <property type="entry name" value="Type I PLP-dependent aspartate aminotransferase-like (Major domain)"/>
    <property type="match status" value="1"/>
</dbReference>
<evidence type="ECO:0000259" key="7">
    <source>
        <dbReference type="PROSITE" id="PS50949"/>
    </source>
</evidence>
<evidence type="ECO:0000256" key="1">
    <source>
        <dbReference type="ARBA" id="ARBA00005384"/>
    </source>
</evidence>
<sequence length="482" mass="51614">MVPLLGEWRTAGSGVPGYRALADRLRLLVLEGRLPVGTVLPSERTLATALDTSRTTTTSAYRQLREEGFAVGSQGAGTWTTLPASDPDVVTPTWPINSDGEPGPGGGRGDFSSAATEAPPQLYVAYQAALAEMPRYLPGNGYVTSGLPVLRERIAARYTERGLPTTADQILITNGALQALHLVLDVVAQRGDRVLVEHPTYPAAAEAIKARGGRPVPFPVETGWDVDRARTLLRQTGAQLAYLMLDFHNPTGALLDAAGRRRLGAVLAETGCTAIVDETMVDLDLREALHGRPFETPRPMASYVSSEQVICLGSASKTLWGGLRIGWIRASKPLIRRLAMARSNADLGSPVLEQLACAHLIDNLEPVVTARRLELARRCLALRDALASALPEWDVPLPDGGMSLWAHLPEPRSTQVAASARALGVRLAPGPHFGLDGAFESRLRLPFARPVEDLLPMVGLLARAWGSTGGLDLVDDDELTTV</sequence>
<evidence type="ECO:0000313" key="9">
    <source>
        <dbReference type="Proteomes" id="UP001612915"/>
    </source>
</evidence>
<dbReference type="SMART" id="SM00345">
    <property type="entry name" value="HTH_GNTR"/>
    <property type="match status" value="1"/>
</dbReference>
<dbReference type="Proteomes" id="UP001612915">
    <property type="component" value="Unassembled WGS sequence"/>
</dbReference>
<dbReference type="RefSeq" id="WP_398282498.1">
    <property type="nucleotide sequence ID" value="NZ_JBITLV010000005.1"/>
</dbReference>
<dbReference type="PROSITE" id="PS50949">
    <property type="entry name" value="HTH_GNTR"/>
    <property type="match status" value="1"/>
</dbReference>
<evidence type="ECO:0000256" key="4">
    <source>
        <dbReference type="ARBA" id="ARBA00023125"/>
    </source>
</evidence>
<dbReference type="PANTHER" id="PTHR46577">
    <property type="entry name" value="HTH-TYPE TRANSCRIPTIONAL REGULATORY PROTEIN GABR"/>
    <property type="match status" value="1"/>
</dbReference>
<dbReference type="Pfam" id="PF00392">
    <property type="entry name" value="GntR"/>
    <property type="match status" value="1"/>
</dbReference>
<proteinExistence type="inferred from homology"/>
<dbReference type="EMBL" id="JBITLV010000005">
    <property type="protein sequence ID" value="MFI7588617.1"/>
    <property type="molecule type" value="Genomic_DNA"/>
</dbReference>
<dbReference type="InterPro" id="IPR015421">
    <property type="entry name" value="PyrdxlP-dep_Trfase_major"/>
</dbReference>
<dbReference type="Pfam" id="PF00155">
    <property type="entry name" value="Aminotran_1_2"/>
    <property type="match status" value="1"/>
</dbReference>
<evidence type="ECO:0000256" key="5">
    <source>
        <dbReference type="ARBA" id="ARBA00023163"/>
    </source>
</evidence>
<dbReference type="SUPFAM" id="SSF53383">
    <property type="entry name" value="PLP-dependent transferases"/>
    <property type="match status" value="1"/>
</dbReference>
<gene>
    <name evidence="8" type="ORF">ACIB24_16220</name>
</gene>